<protein>
    <submittedName>
        <fullName evidence="3">Multidrug efflux pump subunit AcrB</fullName>
    </submittedName>
</protein>
<feature type="transmembrane region" description="Helical" evidence="2">
    <location>
        <begin position="436"/>
        <end position="456"/>
    </location>
</feature>
<keyword evidence="4" id="KW-1185">Reference proteome</keyword>
<dbReference type="Gene3D" id="1.20.1640.10">
    <property type="entry name" value="Multidrug efflux transporter AcrB transmembrane domain"/>
    <property type="match status" value="2"/>
</dbReference>
<feature type="transmembrane region" description="Helical" evidence="2">
    <location>
        <begin position="347"/>
        <end position="367"/>
    </location>
</feature>
<dbReference type="Gene3D" id="3.30.70.1440">
    <property type="entry name" value="Multidrug efflux transporter AcrB pore domain"/>
    <property type="match status" value="1"/>
</dbReference>
<dbReference type="InterPro" id="IPR001036">
    <property type="entry name" value="Acrflvin-R"/>
</dbReference>
<dbReference type="Proteomes" id="UP000537130">
    <property type="component" value="Unassembled WGS sequence"/>
</dbReference>
<proteinExistence type="predicted"/>
<evidence type="ECO:0000313" key="4">
    <source>
        <dbReference type="Proteomes" id="UP000537130"/>
    </source>
</evidence>
<name>A0A7W4W586_9GAMM</name>
<dbReference type="Gene3D" id="3.30.70.1320">
    <property type="entry name" value="Multidrug efflux transporter AcrB pore domain like"/>
    <property type="match status" value="1"/>
</dbReference>
<dbReference type="PRINTS" id="PR00702">
    <property type="entry name" value="ACRIFLAVINRP"/>
</dbReference>
<comment type="caution">
    <text evidence="3">The sequence shown here is derived from an EMBL/GenBank/DDBJ whole genome shotgun (WGS) entry which is preliminary data.</text>
</comment>
<evidence type="ECO:0000256" key="2">
    <source>
        <dbReference type="SAM" id="Phobius"/>
    </source>
</evidence>
<dbReference type="SUPFAM" id="SSF82866">
    <property type="entry name" value="Multidrug efflux transporter AcrB transmembrane domain"/>
    <property type="match status" value="2"/>
</dbReference>
<dbReference type="SUPFAM" id="SSF82714">
    <property type="entry name" value="Multidrug efflux transporter AcrB TolC docking domain, DN and DC subdomains"/>
    <property type="match status" value="2"/>
</dbReference>
<dbReference type="Pfam" id="PF00873">
    <property type="entry name" value="ACR_tran"/>
    <property type="match status" value="1"/>
</dbReference>
<dbReference type="InterPro" id="IPR027463">
    <property type="entry name" value="AcrB_DN_DC_subdom"/>
</dbReference>
<feature type="transmembrane region" description="Helical" evidence="2">
    <location>
        <begin position="387"/>
        <end position="405"/>
    </location>
</feature>
<keyword evidence="2" id="KW-0812">Transmembrane</keyword>
<dbReference type="AlphaFoldDB" id="A0A7W4W586"/>
<keyword evidence="1" id="KW-0175">Coiled coil</keyword>
<keyword evidence="2" id="KW-0472">Membrane</keyword>
<feature type="transmembrane region" description="Helical" evidence="2">
    <location>
        <begin position="20"/>
        <end position="37"/>
    </location>
</feature>
<evidence type="ECO:0000256" key="1">
    <source>
        <dbReference type="SAM" id="Coils"/>
    </source>
</evidence>
<organism evidence="3 4">
    <name type="scientific">Litorivivens lipolytica</name>
    <dbReference type="NCBI Taxonomy" id="1524264"/>
    <lineage>
        <taxon>Bacteria</taxon>
        <taxon>Pseudomonadati</taxon>
        <taxon>Pseudomonadota</taxon>
        <taxon>Gammaproteobacteria</taxon>
        <taxon>Litorivivens</taxon>
    </lineage>
</organism>
<dbReference type="GO" id="GO:0005886">
    <property type="term" value="C:plasma membrane"/>
    <property type="evidence" value="ECO:0007669"/>
    <property type="project" value="TreeGrafter"/>
</dbReference>
<dbReference type="PANTHER" id="PTHR32063">
    <property type="match status" value="1"/>
</dbReference>
<keyword evidence="2" id="KW-1133">Transmembrane helix</keyword>
<feature type="transmembrane region" description="Helical" evidence="2">
    <location>
        <begin position="872"/>
        <end position="889"/>
    </location>
</feature>
<feature type="transmembrane region" description="Helical" evidence="2">
    <location>
        <begin position="968"/>
        <end position="987"/>
    </location>
</feature>
<dbReference type="PANTHER" id="PTHR32063:SF33">
    <property type="entry name" value="RND SUPERFAMILY EFFLUX PUMP PERMEASE COMPONENT"/>
    <property type="match status" value="1"/>
</dbReference>
<accession>A0A7W4W586</accession>
<dbReference type="Gene3D" id="3.30.70.1430">
    <property type="entry name" value="Multidrug efflux transporter AcrB pore domain"/>
    <property type="match status" value="2"/>
</dbReference>
<reference evidence="3 4" key="1">
    <citation type="submission" date="2020-08" db="EMBL/GenBank/DDBJ databases">
        <title>Genomic Encyclopedia of Type Strains, Phase III (KMG-III): the genomes of soil and plant-associated and newly described type strains.</title>
        <authorList>
            <person name="Whitman W."/>
        </authorList>
    </citation>
    <scope>NUCLEOTIDE SEQUENCE [LARGE SCALE GENOMIC DNA]</scope>
    <source>
        <strain evidence="3 4">CECT 8654</strain>
    </source>
</reference>
<dbReference type="RefSeq" id="WP_246386712.1">
    <property type="nucleotide sequence ID" value="NZ_JACHWY010000002.1"/>
</dbReference>
<feature type="transmembrane region" description="Helical" evidence="2">
    <location>
        <begin position="468"/>
        <end position="487"/>
    </location>
</feature>
<feature type="transmembrane region" description="Helical" evidence="2">
    <location>
        <begin position="999"/>
        <end position="1024"/>
    </location>
</feature>
<gene>
    <name evidence="3" type="ORF">FHR99_001959</name>
</gene>
<dbReference type="EMBL" id="JACHWY010000002">
    <property type="protein sequence ID" value="MBB3047693.1"/>
    <property type="molecule type" value="Genomic_DNA"/>
</dbReference>
<evidence type="ECO:0000313" key="3">
    <source>
        <dbReference type="EMBL" id="MBB3047693.1"/>
    </source>
</evidence>
<feature type="coiled-coil region" evidence="1">
    <location>
        <begin position="679"/>
        <end position="706"/>
    </location>
</feature>
<sequence length="1043" mass="114998">MSWNERRSGAIGWMAHNPVAANLLMAVVMIAGLFSLMDLRKEVFPTFPTEMIRITVPYPGSSPTEVEEGILIKIEEALQDMEGIEEMTSEARENVGTVLVRMLPKSDMPTALNDVTSRVNAIASFPAEAEKPVLEEILAKVQTINLTIAAGGLSEHELKSVAEQVREDLLATNAITQIDLVGVRDYELAIELSDTILRQYGLTFDQVVNLVRSKSANLPGGNLRTDSGTITLRSQGQAYSGDDYRQLPLLTRPDGTRLLLGDIANVRDGFSEQPVLSRLNGEPGARLTIYTLGSQNALKISEVVKQYVDEKQASLPEGVTINAWFDNSRILKGRIDLLLKNAAQGGLLVLIALTLFLRLSMAFWVLIGVPFSFLGAMWMMGLPWFDYSINVLSLFGFLLVLGIVVDDAIVTGESGYTYLEREKQGIDSVVHGVKRVSVATIFGVITTMIAFTPMLTMTSDMGRFGSNIAFVVICCLLFSLIETKLILPTHLRHIDVHKARRGPLPALQRGFDRMLMGFIKNVYKPVLQTFLRYRYVTLAVFVGSFIVVLSLVPAGIVRFVFFPDIPSDEIRIVLRLPPSAPYQLTHRYALQVEDAANAVNERYREVSGDPRDVIADLEVLSESDDRADIWAALIPSEERNINSVTIAQWWREAIGPLPGIKELSFDAKAGPGGGVDLDVALESDDLLELQRAAADLKNRLKEIDGVFDIRDTFGAGAPEVDIQIKPAGELLGLGQAEIARQVRQAFFGAEIQRFQRGRHEVRVYARLPLEERDTLQTLERLWINLPNGERVPFSEVAEARYNAGISSIKRIDRERVVNIQTGIDKATTEPDEVVDKLRRDILPALKADHPSINYRFAGQVEEQQEDTRELKTSGLIVLLLIFAALAIPLKSYVQPLYIMSAIPFAVVGAIIGHWLTGNAFSFLSIVGVLALAGVVVNDSLVLVDFVNQKVAEGTNKLVAVVEAGQARFRAVILTSLTTFLGLLPIQLETSIQAQFIIPMAVSVGFGILFATGVTLFLVPILFYIANDVKRLFTREKTGSEVSA</sequence>
<feature type="transmembrane region" description="Helical" evidence="2">
    <location>
        <begin position="922"/>
        <end position="947"/>
    </location>
</feature>
<dbReference type="Gene3D" id="3.30.2090.10">
    <property type="entry name" value="Multidrug efflux transporter AcrB TolC docking domain, DN and DC subdomains"/>
    <property type="match status" value="2"/>
</dbReference>
<dbReference type="SUPFAM" id="SSF82693">
    <property type="entry name" value="Multidrug efflux transporter AcrB pore domain, PN1, PN2, PC1 and PC2 subdomains"/>
    <property type="match status" value="2"/>
</dbReference>
<feature type="transmembrane region" description="Helical" evidence="2">
    <location>
        <begin position="535"/>
        <end position="561"/>
    </location>
</feature>
<dbReference type="GO" id="GO:0042910">
    <property type="term" value="F:xenobiotic transmembrane transporter activity"/>
    <property type="evidence" value="ECO:0007669"/>
    <property type="project" value="TreeGrafter"/>
</dbReference>
<feature type="transmembrane region" description="Helical" evidence="2">
    <location>
        <begin position="896"/>
        <end position="916"/>
    </location>
</feature>